<dbReference type="AlphaFoldDB" id="A0A5C5VPL3"/>
<feature type="domain" description="FHA" evidence="3">
    <location>
        <begin position="15"/>
        <end position="64"/>
    </location>
</feature>
<organism evidence="4 5">
    <name type="scientific">Thalassoglobus neptunius</name>
    <dbReference type="NCBI Taxonomy" id="1938619"/>
    <lineage>
        <taxon>Bacteria</taxon>
        <taxon>Pseudomonadati</taxon>
        <taxon>Planctomycetota</taxon>
        <taxon>Planctomycetia</taxon>
        <taxon>Planctomycetales</taxon>
        <taxon>Planctomycetaceae</taxon>
        <taxon>Thalassoglobus</taxon>
    </lineage>
</organism>
<dbReference type="InterPro" id="IPR000253">
    <property type="entry name" value="FHA_dom"/>
</dbReference>
<dbReference type="Gene3D" id="2.60.200.20">
    <property type="match status" value="1"/>
</dbReference>
<keyword evidence="2" id="KW-0472">Membrane</keyword>
<feature type="transmembrane region" description="Helical" evidence="2">
    <location>
        <begin position="116"/>
        <end position="136"/>
    </location>
</feature>
<reference evidence="4 5" key="1">
    <citation type="submission" date="2019-02" db="EMBL/GenBank/DDBJ databases">
        <title>Deep-cultivation of Planctomycetes and their phenomic and genomic characterization uncovers novel biology.</title>
        <authorList>
            <person name="Wiegand S."/>
            <person name="Jogler M."/>
            <person name="Boedeker C."/>
            <person name="Pinto D."/>
            <person name="Vollmers J."/>
            <person name="Rivas-Marin E."/>
            <person name="Kohn T."/>
            <person name="Peeters S.H."/>
            <person name="Heuer A."/>
            <person name="Rast P."/>
            <person name="Oberbeckmann S."/>
            <person name="Bunk B."/>
            <person name="Jeske O."/>
            <person name="Meyerdierks A."/>
            <person name="Storesund J.E."/>
            <person name="Kallscheuer N."/>
            <person name="Luecker S."/>
            <person name="Lage O.M."/>
            <person name="Pohl T."/>
            <person name="Merkel B.J."/>
            <person name="Hornburger P."/>
            <person name="Mueller R.-W."/>
            <person name="Bruemmer F."/>
            <person name="Labrenz M."/>
            <person name="Spormann A.M."/>
            <person name="Op Den Camp H."/>
            <person name="Overmann J."/>
            <person name="Amann R."/>
            <person name="Jetten M.S.M."/>
            <person name="Mascher T."/>
            <person name="Medema M.H."/>
            <person name="Devos D.P."/>
            <person name="Kaster A.-K."/>
            <person name="Ovreas L."/>
            <person name="Rohde M."/>
            <person name="Galperin M.Y."/>
            <person name="Jogler C."/>
        </authorList>
    </citation>
    <scope>NUCLEOTIDE SEQUENCE [LARGE SCALE GENOMIC DNA]</scope>
    <source>
        <strain evidence="4 5">KOR42</strain>
    </source>
</reference>
<evidence type="ECO:0000259" key="3">
    <source>
        <dbReference type="PROSITE" id="PS50006"/>
    </source>
</evidence>
<protein>
    <submittedName>
        <fullName evidence="4">FHA domain protein</fullName>
    </submittedName>
</protein>
<dbReference type="Proteomes" id="UP000317243">
    <property type="component" value="Unassembled WGS sequence"/>
</dbReference>
<comment type="caution">
    <text evidence="4">The sequence shown here is derived from an EMBL/GenBank/DDBJ whole genome shotgun (WGS) entry which is preliminary data.</text>
</comment>
<dbReference type="SMART" id="SM00240">
    <property type="entry name" value="FHA"/>
    <property type="match status" value="1"/>
</dbReference>
<evidence type="ECO:0000313" key="4">
    <source>
        <dbReference type="EMBL" id="TWT40050.1"/>
    </source>
</evidence>
<dbReference type="Pfam" id="PF00498">
    <property type="entry name" value="FHA"/>
    <property type="match status" value="1"/>
</dbReference>
<dbReference type="EMBL" id="SIHI01000057">
    <property type="protein sequence ID" value="TWT40050.1"/>
    <property type="molecule type" value="Genomic_DNA"/>
</dbReference>
<dbReference type="OrthoDB" id="9807521at2"/>
<name>A0A5C5VPL3_9PLAN</name>
<feature type="region of interest" description="Disordered" evidence="1">
    <location>
        <begin position="94"/>
        <end position="113"/>
    </location>
</feature>
<dbReference type="SUPFAM" id="SSF49879">
    <property type="entry name" value="SMAD/FHA domain"/>
    <property type="match status" value="1"/>
</dbReference>
<sequence length="447" mass="49360">MNSRSRETGNESMVITIGRAADNTVVIDQSNVSSHHARITINGDQILLDDLGSTNGTSVGSLENKVSRKEIGLDETVYFGSSPFPVRELLAKASDTTVSQPDPEPNRPTTSKSHRVGLIIPIAGLGILLMTAWFIASRPDELKSSTKDLANNPELNVPEDVEPALLTEFTLQERIDRALFLVVVANPEQDIAFRVGSCFAIEEHNLATSGTVVRAVREFQRNGYSDLYLFNPKTSEKLAVSAITVHPRYEQATDAVVAAQRAYDEIIDHYELEPPPIEDIEKVEAELLKHKKEAFKFLETQTVYDVAMIRSQTSLKHWLTLDSTHKNLRPNLKLIVYGLAFDVEDPYFDPEENVAVSQLHGRVQQSIHLKGSIDGRLIASADSEHRDSNFLGAPISRESGEVVAIYSRPTPPSENAELPDQQTGFEAPLVAPLVEISAPTFDIKVSK</sequence>
<evidence type="ECO:0000313" key="5">
    <source>
        <dbReference type="Proteomes" id="UP000317243"/>
    </source>
</evidence>
<dbReference type="PROSITE" id="PS50006">
    <property type="entry name" value="FHA_DOMAIN"/>
    <property type="match status" value="1"/>
</dbReference>
<evidence type="ECO:0000256" key="1">
    <source>
        <dbReference type="SAM" id="MobiDB-lite"/>
    </source>
</evidence>
<keyword evidence="2" id="KW-0812">Transmembrane</keyword>
<proteinExistence type="predicted"/>
<evidence type="ECO:0000256" key="2">
    <source>
        <dbReference type="SAM" id="Phobius"/>
    </source>
</evidence>
<keyword evidence="2" id="KW-1133">Transmembrane helix</keyword>
<dbReference type="InterPro" id="IPR008984">
    <property type="entry name" value="SMAD_FHA_dom_sf"/>
</dbReference>
<accession>A0A5C5VPL3</accession>
<keyword evidence="5" id="KW-1185">Reference proteome</keyword>
<gene>
    <name evidence="4" type="ORF">KOR42_50170</name>
</gene>
<dbReference type="RefSeq" id="WP_146512312.1">
    <property type="nucleotide sequence ID" value="NZ_SIHI01000057.1"/>
</dbReference>